<evidence type="ECO:0000313" key="2">
    <source>
        <dbReference type="Proteomes" id="UP000199147"/>
    </source>
</evidence>
<sequence>MLTTPALYRTRITHVRRAPVHHRFSYRGYSWYVDLDRMPRLPRWLRPFARFEADDHFTGAPKDSLRQRVDAFLLSHDVDLGGGRVTALLQARVLGYVFNPLSLYWCHDAAGALRCVVAEVHNTYGRRHAYLLAAGQPANVPKRMYVSPFNAVDGYYRVQAPEPGEHLDVTISLHRHGHPAFVATLRGARRPATTWEILRLQLTAPVAPLAGALAIRIEGIKLWLRRVPVIPRPTEEAVECITENQGRPL</sequence>
<protein>
    <recommendedName>
        <fullName evidence="3">DUF1365 domain-containing protein</fullName>
    </recommendedName>
</protein>
<name>A0A0H5RXN5_9MYCO</name>
<dbReference type="PANTHER" id="PTHR33973:SF4">
    <property type="entry name" value="OS07G0153300 PROTEIN"/>
    <property type="match status" value="1"/>
</dbReference>
<gene>
    <name evidence="1" type="ORF">BN2156_05520</name>
</gene>
<dbReference type="AlphaFoldDB" id="A0A0H5RXN5"/>
<keyword evidence="2" id="KW-1185">Reference proteome</keyword>
<dbReference type="RefSeq" id="WP_167346321.1">
    <property type="nucleotide sequence ID" value="NZ_CWKH01000003.1"/>
</dbReference>
<dbReference type="STRING" id="146018.BN2156_05520"/>
<accession>A0A0H5RXN5</accession>
<evidence type="ECO:0000313" key="1">
    <source>
        <dbReference type="EMBL" id="CRZ18616.1"/>
    </source>
</evidence>
<dbReference type="Proteomes" id="UP000199147">
    <property type="component" value="Unassembled WGS sequence"/>
</dbReference>
<evidence type="ECO:0008006" key="3">
    <source>
        <dbReference type="Google" id="ProtNLM"/>
    </source>
</evidence>
<organism evidence="1 2">
    <name type="scientific">Mycolicibacterium neworleansense</name>
    <dbReference type="NCBI Taxonomy" id="146018"/>
    <lineage>
        <taxon>Bacteria</taxon>
        <taxon>Bacillati</taxon>
        <taxon>Actinomycetota</taxon>
        <taxon>Actinomycetes</taxon>
        <taxon>Mycobacteriales</taxon>
        <taxon>Mycobacteriaceae</taxon>
        <taxon>Mycolicibacterium</taxon>
    </lineage>
</organism>
<proteinExistence type="predicted"/>
<dbReference type="Pfam" id="PF07103">
    <property type="entry name" value="DUF1365"/>
    <property type="match status" value="1"/>
</dbReference>
<dbReference type="PANTHER" id="PTHR33973">
    <property type="entry name" value="OS07G0153300 PROTEIN"/>
    <property type="match status" value="1"/>
</dbReference>
<dbReference type="EMBL" id="CWKH01000003">
    <property type="protein sequence ID" value="CRZ18616.1"/>
    <property type="molecule type" value="Genomic_DNA"/>
</dbReference>
<dbReference type="InterPro" id="IPR010775">
    <property type="entry name" value="DUF1365"/>
</dbReference>
<reference evidence="2" key="1">
    <citation type="submission" date="2015-07" db="EMBL/GenBank/DDBJ databases">
        <authorList>
            <person name="Urmite Genomes"/>
        </authorList>
    </citation>
    <scope>NUCLEOTIDE SEQUENCE [LARGE SCALE GENOMIC DNA]</scope>
    <source>
        <strain evidence="2">type strain: ATCC 49404</strain>
    </source>
</reference>